<accession>A0A4U8YW77</accession>
<evidence type="ECO:0000313" key="2">
    <source>
        <dbReference type="Proteomes" id="UP000294360"/>
    </source>
</evidence>
<dbReference type="OrthoDB" id="7871683at2"/>
<gene>
    <name evidence="1" type="ORF">MTUNDRAET4_0624</name>
</gene>
<proteinExistence type="predicted"/>
<evidence type="ECO:0000313" key="1">
    <source>
        <dbReference type="EMBL" id="VFU07517.1"/>
    </source>
</evidence>
<dbReference type="KEGG" id="mtun:MTUNDRAET4_0624"/>
<reference evidence="1 2" key="1">
    <citation type="submission" date="2019-03" db="EMBL/GenBank/DDBJ databases">
        <authorList>
            <person name="Kox A.R. M."/>
        </authorList>
    </citation>
    <scope>NUCLEOTIDE SEQUENCE [LARGE SCALE GENOMIC DNA]</scope>
    <source>
        <strain evidence="1">MTUNDRAET4 annotated genome</strain>
    </source>
</reference>
<dbReference type="RefSeq" id="WP_134486750.1">
    <property type="nucleotide sequence ID" value="NZ_CP139089.1"/>
</dbReference>
<sequence>MSEKETTAARPLVDDELFMSVADLKAYVAEVESAKASQSYVAMQAADQAKKDLIERLSRPIDLTPEKISAFMRRVKLAAERGEREMLIGRFPSELCTDHGRAINNTEEGWPETLIGLPLQVHQIWKDKLQPLGYGLKAMIIEWPEGFPGDVGMFLTWK</sequence>
<dbReference type="AlphaFoldDB" id="A0A4U8YW77"/>
<dbReference type="EMBL" id="LR536450">
    <property type="protein sequence ID" value="VFU07517.1"/>
    <property type="molecule type" value="Genomic_DNA"/>
</dbReference>
<organism evidence="1 2">
    <name type="scientific">Methylocella tundrae</name>
    <dbReference type="NCBI Taxonomy" id="227605"/>
    <lineage>
        <taxon>Bacteria</taxon>
        <taxon>Pseudomonadati</taxon>
        <taxon>Pseudomonadota</taxon>
        <taxon>Alphaproteobacteria</taxon>
        <taxon>Hyphomicrobiales</taxon>
        <taxon>Beijerinckiaceae</taxon>
        <taxon>Methylocella</taxon>
    </lineage>
</organism>
<dbReference type="Proteomes" id="UP000294360">
    <property type="component" value="Chromosome"/>
</dbReference>
<protein>
    <submittedName>
        <fullName evidence="1">Uncharacterized protein</fullName>
    </submittedName>
</protein>
<name>A0A4U8YW77_METTU</name>